<dbReference type="RefSeq" id="WP_176867493.1">
    <property type="nucleotide sequence ID" value="NZ_JABXWT010000026.1"/>
</dbReference>
<accession>A0ABX2PWC5</accession>
<evidence type="ECO:0000256" key="1">
    <source>
        <dbReference type="ARBA" id="ARBA00023002"/>
    </source>
</evidence>
<reference evidence="5 6" key="1">
    <citation type="submission" date="2020-06" db="EMBL/GenBank/DDBJ databases">
        <authorList>
            <person name="Cao W.R."/>
        </authorList>
    </citation>
    <scope>NUCLEOTIDE SEQUENCE [LARGE SCALE GENOMIC DNA]</scope>
    <source>
        <strain evidence="5 6">B1Z28</strain>
    </source>
</reference>
<dbReference type="EMBL" id="JABXWT010000026">
    <property type="protein sequence ID" value="NVO58451.1"/>
    <property type="molecule type" value="Genomic_DNA"/>
</dbReference>
<gene>
    <name evidence="5" type="ORF">HW561_21960</name>
</gene>
<keyword evidence="1 3" id="KW-0560">Oxidoreductase</keyword>
<dbReference type="Pfam" id="PF00171">
    <property type="entry name" value="Aldedh"/>
    <property type="match status" value="1"/>
</dbReference>
<dbReference type="PROSITE" id="PS00070">
    <property type="entry name" value="ALDEHYDE_DEHYDR_CYS"/>
    <property type="match status" value="1"/>
</dbReference>
<name>A0ABX2PWC5_9RHOB</name>
<comment type="caution">
    <text evidence="5">The sequence shown here is derived from an EMBL/GenBank/DDBJ whole genome shotgun (WGS) entry which is preliminary data.</text>
</comment>
<protein>
    <submittedName>
        <fullName evidence="5">Aldehyde dehydrogenase family protein</fullName>
    </submittedName>
</protein>
<proteinExistence type="inferred from homology"/>
<dbReference type="PROSITE" id="PS00687">
    <property type="entry name" value="ALDEHYDE_DEHYDR_GLU"/>
    <property type="match status" value="1"/>
</dbReference>
<feature type="active site" evidence="2">
    <location>
        <position position="249"/>
    </location>
</feature>
<dbReference type="SUPFAM" id="SSF53720">
    <property type="entry name" value="ALDH-like"/>
    <property type="match status" value="1"/>
</dbReference>
<evidence type="ECO:0000259" key="4">
    <source>
        <dbReference type="Pfam" id="PF00171"/>
    </source>
</evidence>
<comment type="similarity">
    <text evidence="3">Belongs to the aldehyde dehydrogenase family.</text>
</comment>
<evidence type="ECO:0000256" key="3">
    <source>
        <dbReference type="RuleBase" id="RU003345"/>
    </source>
</evidence>
<dbReference type="PANTHER" id="PTHR11699">
    <property type="entry name" value="ALDEHYDE DEHYDROGENASE-RELATED"/>
    <property type="match status" value="1"/>
</dbReference>
<dbReference type="Gene3D" id="3.40.309.10">
    <property type="entry name" value="Aldehyde Dehydrogenase, Chain A, domain 2"/>
    <property type="match status" value="1"/>
</dbReference>
<evidence type="ECO:0000313" key="6">
    <source>
        <dbReference type="Proteomes" id="UP000630805"/>
    </source>
</evidence>
<organism evidence="5 6">
    <name type="scientific">Ruegeria haliotis</name>
    <dbReference type="NCBI Taxonomy" id="2747601"/>
    <lineage>
        <taxon>Bacteria</taxon>
        <taxon>Pseudomonadati</taxon>
        <taxon>Pseudomonadota</taxon>
        <taxon>Alphaproteobacteria</taxon>
        <taxon>Rhodobacterales</taxon>
        <taxon>Roseobacteraceae</taxon>
        <taxon>Ruegeria</taxon>
    </lineage>
</organism>
<dbReference type="Gene3D" id="3.40.605.10">
    <property type="entry name" value="Aldehyde Dehydrogenase, Chain A, domain 1"/>
    <property type="match status" value="1"/>
</dbReference>
<dbReference type="Proteomes" id="UP000630805">
    <property type="component" value="Unassembled WGS sequence"/>
</dbReference>
<keyword evidence="6" id="KW-1185">Reference proteome</keyword>
<dbReference type="InterPro" id="IPR016161">
    <property type="entry name" value="Ald_DH/histidinol_DH"/>
</dbReference>
<dbReference type="InterPro" id="IPR016162">
    <property type="entry name" value="Ald_DH_N"/>
</dbReference>
<dbReference type="InterPro" id="IPR016160">
    <property type="entry name" value="Ald_DH_CS_CYS"/>
</dbReference>
<dbReference type="InterPro" id="IPR015590">
    <property type="entry name" value="Aldehyde_DH_dom"/>
</dbReference>
<sequence>MRTYTPFISGSFQPWAAETLPSIDPANGTEWSRIARCGAESADQAIRSADRAFREGPWADTSSMDRADVLDLLADTLETRWQELVEPEIRDNGKRVTEVQGQFSGLHGWFRHFAAEARKVQPKHQTNAIPGVSSVGHYIPYGVVLAITPWNSPLMILAWKLAPALAAGNTVVVKPSEMASASTLEFARLAHEAGLPPGVLNVVTGLGHEVGEALVRHPLTRKVTFTGSDFGGRKVAEAAAVGVVPAVLELGGKSPQVVFADCDLDSTVHGILSGIFLSNGQTCVAGSRLIVQSGVKEAVLAKLLNKARNLRLGDPMESETQVAPLANEPHLRKVTEMIARAKSDGADCLLDGTETAAGRDGYFVGPTIFDNVTSDMQLWREEVFGPVLAVTSFDTEAEAIALANDSDYGLAAGVWTTNPAKGARVANAIEAGTVYINHYRSVDPASPIGGVKLSGYGRELGPDAIKDFCQVKSIWTGTTPVPNPFP</sequence>
<feature type="domain" description="Aldehyde dehydrogenase" evidence="4">
    <location>
        <begin position="17"/>
        <end position="474"/>
    </location>
</feature>
<dbReference type="InterPro" id="IPR016163">
    <property type="entry name" value="Ald_DH_C"/>
</dbReference>
<evidence type="ECO:0000256" key="2">
    <source>
        <dbReference type="PROSITE-ProRule" id="PRU10007"/>
    </source>
</evidence>
<dbReference type="InterPro" id="IPR029510">
    <property type="entry name" value="Ald_DH_CS_GLU"/>
</dbReference>
<evidence type="ECO:0000313" key="5">
    <source>
        <dbReference type="EMBL" id="NVO58451.1"/>
    </source>
</evidence>